<sequence length="460" mass="49883">MQIPIIVVGDTSGRYILGIESQRGDISVVRHVHDLGEMLGTAQSGIARAVLLVTQYEDLTQSMLAVLYELDVAVCAVIDPGSSLPFSEIYTIDALADIPDVLQGVRSAVDRLEDYGDSHVGVYDRQPSNSTSEVESHEPELDQAVSEKTEERLGKVLAVWGAQGAPGRTTFAVNLSGLAANAGHKVCLVDADTYGASVGAVLGLTDDYSSLAQMCHFADRGNLDSQKIDELVSTIQHKSHQLDIISGINRPDRWTEIRGKALSRVINMLREKYDVIIIDTSFCIEQDEAAAFDGLAPLRNDGSLTSILEADHILVVGAADVVGVPRTVKALDSLKNLLADTMMDIPRSVFFNKVRADAVGANPTVAIEHAWERFGPSEKIEGYVSEDRATTDKACLSGKTIMEAAPRSKVGLEFESVFTHISDVLALRPAEDLPDDVSNLSSDNVRYKRRLGPLARLWGR</sequence>
<gene>
    <name evidence="4" type="ORF">GCM10023352_06850</name>
</gene>
<dbReference type="PANTHER" id="PTHR43384:SF6">
    <property type="entry name" value="SEPTUM SITE-DETERMINING PROTEIN MIND HOMOLOG, CHLOROPLASTIC"/>
    <property type="match status" value="1"/>
</dbReference>
<comment type="caution">
    <text evidence="4">The sequence shown here is derived from an EMBL/GenBank/DDBJ whole genome shotgun (WGS) entry which is preliminary data.</text>
</comment>
<proteinExistence type="predicted"/>
<keyword evidence="2" id="KW-0067">ATP-binding</keyword>
<dbReference type="Pfam" id="PF13614">
    <property type="entry name" value="AAA_31"/>
    <property type="match status" value="1"/>
</dbReference>
<organism evidence="4 5">
    <name type="scientific">Rothia endophytica</name>
    <dbReference type="NCBI Taxonomy" id="1324766"/>
    <lineage>
        <taxon>Bacteria</taxon>
        <taxon>Bacillati</taxon>
        <taxon>Actinomycetota</taxon>
        <taxon>Actinomycetes</taxon>
        <taxon>Micrococcales</taxon>
        <taxon>Micrococcaceae</taxon>
        <taxon>Rothia</taxon>
    </lineage>
</organism>
<evidence type="ECO:0000256" key="2">
    <source>
        <dbReference type="ARBA" id="ARBA00022840"/>
    </source>
</evidence>
<dbReference type="PANTHER" id="PTHR43384">
    <property type="entry name" value="SEPTUM SITE-DETERMINING PROTEIN MIND HOMOLOG, CHLOROPLASTIC-RELATED"/>
    <property type="match status" value="1"/>
</dbReference>
<protein>
    <submittedName>
        <fullName evidence="4">P-loop NTPase</fullName>
    </submittedName>
</protein>
<dbReference type="InterPro" id="IPR050625">
    <property type="entry name" value="ParA/MinD_ATPase"/>
</dbReference>
<reference evidence="5" key="1">
    <citation type="journal article" date="2019" name="Int. J. Syst. Evol. Microbiol.">
        <title>The Global Catalogue of Microorganisms (GCM) 10K type strain sequencing project: providing services to taxonomists for standard genome sequencing and annotation.</title>
        <authorList>
            <consortium name="The Broad Institute Genomics Platform"/>
            <consortium name="The Broad Institute Genome Sequencing Center for Infectious Disease"/>
            <person name="Wu L."/>
            <person name="Ma J."/>
        </authorList>
    </citation>
    <scope>NUCLEOTIDE SEQUENCE [LARGE SCALE GENOMIC DNA]</scope>
    <source>
        <strain evidence="5">JCM 18541</strain>
    </source>
</reference>
<evidence type="ECO:0000259" key="3">
    <source>
        <dbReference type="Pfam" id="PF13614"/>
    </source>
</evidence>
<evidence type="ECO:0000256" key="1">
    <source>
        <dbReference type="ARBA" id="ARBA00022741"/>
    </source>
</evidence>
<dbReference type="RefSeq" id="WP_345444779.1">
    <property type="nucleotide sequence ID" value="NZ_BAABKP010000001.1"/>
</dbReference>
<evidence type="ECO:0000313" key="5">
    <source>
        <dbReference type="Proteomes" id="UP001500187"/>
    </source>
</evidence>
<dbReference type="Gene3D" id="3.40.50.300">
    <property type="entry name" value="P-loop containing nucleotide triphosphate hydrolases"/>
    <property type="match status" value="1"/>
</dbReference>
<dbReference type="InterPro" id="IPR025669">
    <property type="entry name" value="AAA_dom"/>
</dbReference>
<dbReference type="InterPro" id="IPR027417">
    <property type="entry name" value="P-loop_NTPase"/>
</dbReference>
<dbReference type="EMBL" id="BAABKP010000001">
    <property type="protein sequence ID" value="GAA4791364.1"/>
    <property type="molecule type" value="Genomic_DNA"/>
</dbReference>
<feature type="domain" description="AAA" evidence="3">
    <location>
        <begin position="155"/>
        <end position="281"/>
    </location>
</feature>
<evidence type="ECO:0000313" key="4">
    <source>
        <dbReference type="EMBL" id="GAA4791364.1"/>
    </source>
</evidence>
<keyword evidence="5" id="KW-1185">Reference proteome</keyword>
<accession>A0ABP9B717</accession>
<name>A0ABP9B717_9MICC</name>
<dbReference type="Proteomes" id="UP001500187">
    <property type="component" value="Unassembled WGS sequence"/>
</dbReference>
<keyword evidence="1" id="KW-0547">Nucleotide-binding</keyword>
<dbReference type="SUPFAM" id="SSF52540">
    <property type="entry name" value="P-loop containing nucleoside triphosphate hydrolases"/>
    <property type="match status" value="1"/>
</dbReference>